<dbReference type="Gene3D" id="3.90.1150.10">
    <property type="entry name" value="Aspartate Aminotransferase, domain 1"/>
    <property type="match status" value="1"/>
</dbReference>
<evidence type="ECO:0000256" key="1">
    <source>
        <dbReference type="ARBA" id="ARBA00001933"/>
    </source>
</evidence>
<dbReference type="InterPro" id="IPR015421">
    <property type="entry name" value="PyrdxlP-dep_Trfase_major"/>
</dbReference>
<dbReference type="PANTHER" id="PTHR42885:SF2">
    <property type="entry name" value="HISTIDINOL-PHOSPHATE AMINOTRANSFERASE"/>
    <property type="match status" value="1"/>
</dbReference>
<dbReference type="InterPro" id="IPR015422">
    <property type="entry name" value="PyrdxlP-dep_Trfase_small"/>
</dbReference>
<keyword evidence="7 11" id="KW-0808">Transferase</keyword>
<dbReference type="InterPro" id="IPR004839">
    <property type="entry name" value="Aminotransferase_I/II_large"/>
</dbReference>
<dbReference type="InterPro" id="IPR015424">
    <property type="entry name" value="PyrdxlP-dep_Trfase"/>
</dbReference>
<evidence type="ECO:0000313" key="14">
    <source>
        <dbReference type="Proteomes" id="UP001204445"/>
    </source>
</evidence>
<keyword evidence="5 11" id="KW-0032">Aminotransferase</keyword>
<dbReference type="RefSeq" id="WP_310521956.1">
    <property type="nucleotide sequence ID" value="NZ_JANUCT010000001.1"/>
</dbReference>
<dbReference type="HAMAP" id="MF_01023">
    <property type="entry name" value="HisC_aminotrans_2"/>
    <property type="match status" value="1"/>
</dbReference>
<comment type="subunit">
    <text evidence="4 11">Homodimer.</text>
</comment>
<evidence type="ECO:0000256" key="7">
    <source>
        <dbReference type="ARBA" id="ARBA00022679"/>
    </source>
</evidence>
<dbReference type="EMBL" id="JANUCT010000001">
    <property type="protein sequence ID" value="MCS3902231.1"/>
    <property type="molecule type" value="Genomic_DNA"/>
</dbReference>
<evidence type="ECO:0000259" key="12">
    <source>
        <dbReference type="Pfam" id="PF00155"/>
    </source>
</evidence>
<dbReference type="CDD" id="cd00609">
    <property type="entry name" value="AAT_like"/>
    <property type="match status" value="1"/>
</dbReference>
<evidence type="ECO:0000256" key="2">
    <source>
        <dbReference type="ARBA" id="ARBA00005011"/>
    </source>
</evidence>
<evidence type="ECO:0000256" key="10">
    <source>
        <dbReference type="ARBA" id="ARBA00047481"/>
    </source>
</evidence>
<evidence type="ECO:0000256" key="5">
    <source>
        <dbReference type="ARBA" id="ARBA00022576"/>
    </source>
</evidence>
<sequence>MMNDRLQRIIRPQTLAASAYQVHDAGDRIKLDAMENPYPVPAALRAELASLLSAAPLNRYPDPQARRLKARIRASFGLAADQPLLLGNGSDELIQIIAQAVAGPDVTLLAPEPGFAMYRLIAAATGSRYAGVDLNAADFSLDIDAMLAAIERERPAVVFLAWPNNPTGNRFDLNAVRRVIEAAPGIVVIDEAYHAFAGNSCVDLLAEYAHLIVLRTLSKLGLAGLRIGFMAAAGDWIEQFDKQRLPYNLGTLNQLAADAILARHELLDEQVAAILAERERLHTALQALSGVQVWPSDANFLLFRVTDADRVYAGLLERGVLIKKLHGSHALLDNCLRVTVGTPEENDAFLEALRTSL</sequence>
<accession>A0AAE3L0V5</accession>
<keyword evidence="9 11" id="KW-0368">Histidine biosynthesis</keyword>
<dbReference type="Proteomes" id="UP001204445">
    <property type="component" value="Unassembled WGS sequence"/>
</dbReference>
<feature type="modified residue" description="N6-(pyridoxal phosphate)lysine" evidence="11">
    <location>
        <position position="219"/>
    </location>
</feature>
<dbReference type="GO" id="GO:0000105">
    <property type="term" value="P:L-histidine biosynthetic process"/>
    <property type="evidence" value="ECO:0007669"/>
    <property type="project" value="UniProtKB-UniRule"/>
</dbReference>
<dbReference type="InterPro" id="IPR005861">
    <property type="entry name" value="HisP_aminotrans"/>
</dbReference>
<reference evidence="13" key="1">
    <citation type="submission" date="2022-08" db="EMBL/GenBank/DDBJ databases">
        <title>Genomic Encyclopedia of Type Strains, Phase III (KMG-III): the genomes of soil and plant-associated and newly described type strains.</title>
        <authorList>
            <person name="Whitman W."/>
        </authorList>
    </citation>
    <scope>NUCLEOTIDE SEQUENCE</scope>
    <source>
        <strain evidence="13">HMT 1</strain>
    </source>
</reference>
<evidence type="ECO:0000256" key="3">
    <source>
        <dbReference type="ARBA" id="ARBA00007970"/>
    </source>
</evidence>
<protein>
    <recommendedName>
        <fullName evidence="11">Histidinol-phosphate aminotransferase</fullName>
        <ecNumber evidence="11">2.6.1.9</ecNumber>
    </recommendedName>
    <alternativeName>
        <fullName evidence="11">Imidazole acetol-phosphate transaminase</fullName>
    </alternativeName>
</protein>
<dbReference type="AlphaFoldDB" id="A0AAE3L0V5"/>
<dbReference type="SUPFAM" id="SSF53383">
    <property type="entry name" value="PLP-dependent transferases"/>
    <property type="match status" value="1"/>
</dbReference>
<feature type="domain" description="Aminotransferase class I/classII large" evidence="12">
    <location>
        <begin position="29"/>
        <end position="353"/>
    </location>
</feature>
<dbReference type="Pfam" id="PF00155">
    <property type="entry name" value="Aminotran_1_2"/>
    <property type="match status" value="1"/>
</dbReference>
<evidence type="ECO:0000256" key="4">
    <source>
        <dbReference type="ARBA" id="ARBA00011738"/>
    </source>
</evidence>
<evidence type="ECO:0000256" key="9">
    <source>
        <dbReference type="ARBA" id="ARBA00023102"/>
    </source>
</evidence>
<evidence type="ECO:0000256" key="8">
    <source>
        <dbReference type="ARBA" id="ARBA00022898"/>
    </source>
</evidence>
<name>A0AAE3L0V5_9GAMM</name>
<dbReference type="NCBIfam" id="TIGR01141">
    <property type="entry name" value="hisC"/>
    <property type="match status" value="1"/>
</dbReference>
<comment type="caution">
    <text evidence="13">The sequence shown here is derived from an EMBL/GenBank/DDBJ whole genome shotgun (WGS) entry which is preliminary data.</text>
</comment>
<proteinExistence type="inferred from homology"/>
<gene>
    <name evidence="11" type="primary">hisC</name>
    <name evidence="13" type="ORF">J2T55_000223</name>
</gene>
<comment type="catalytic activity">
    <reaction evidence="10 11">
        <text>L-histidinol phosphate + 2-oxoglutarate = 3-(imidazol-4-yl)-2-oxopropyl phosphate + L-glutamate</text>
        <dbReference type="Rhea" id="RHEA:23744"/>
        <dbReference type="ChEBI" id="CHEBI:16810"/>
        <dbReference type="ChEBI" id="CHEBI:29985"/>
        <dbReference type="ChEBI" id="CHEBI:57766"/>
        <dbReference type="ChEBI" id="CHEBI:57980"/>
        <dbReference type="EC" id="2.6.1.9"/>
    </reaction>
</comment>
<evidence type="ECO:0000256" key="11">
    <source>
        <dbReference type="HAMAP-Rule" id="MF_01023"/>
    </source>
</evidence>
<comment type="cofactor">
    <cofactor evidence="1 11">
        <name>pyridoxal 5'-phosphate</name>
        <dbReference type="ChEBI" id="CHEBI:597326"/>
    </cofactor>
</comment>
<dbReference type="PANTHER" id="PTHR42885">
    <property type="entry name" value="HISTIDINOL-PHOSPHATE AMINOTRANSFERASE-RELATED"/>
    <property type="match status" value="1"/>
</dbReference>
<evidence type="ECO:0000313" key="13">
    <source>
        <dbReference type="EMBL" id="MCS3902231.1"/>
    </source>
</evidence>
<comment type="pathway">
    <text evidence="2 11">Amino-acid biosynthesis; L-histidine biosynthesis; L-histidine from 5-phospho-alpha-D-ribose 1-diphosphate: step 7/9.</text>
</comment>
<dbReference type="GO" id="GO:0030170">
    <property type="term" value="F:pyridoxal phosphate binding"/>
    <property type="evidence" value="ECO:0007669"/>
    <property type="project" value="InterPro"/>
</dbReference>
<dbReference type="GO" id="GO:0004400">
    <property type="term" value="F:histidinol-phosphate transaminase activity"/>
    <property type="evidence" value="ECO:0007669"/>
    <property type="project" value="UniProtKB-UniRule"/>
</dbReference>
<dbReference type="EC" id="2.6.1.9" evidence="11"/>
<keyword evidence="8 11" id="KW-0663">Pyridoxal phosphate</keyword>
<comment type="similarity">
    <text evidence="3 11">Belongs to the class-II pyridoxal-phosphate-dependent aminotransferase family. Histidinol-phosphate aminotransferase subfamily.</text>
</comment>
<keyword evidence="6 11" id="KW-0028">Amino-acid biosynthesis</keyword>
<organism evidence="13 14">
    <name type="scientific">Methylohalomonas lacus</name>
    <dbReference type="NCBI Taxonomy" id="398773"/>
    <lineage>
        <taxon>Bacteria</taxon>
        <taxon>Pseudomonadati</taxon>
        <taxon>Pseudomonadota</taxon>
        <taxon>Gammaproteobacteria</taxon>
        <taxon>Methylohalomonadales</taxon>
        <taxon>Methylohalomonadaceae</taxon>
        <taxon>Methylohalomonas</taxon>
    </lineage>
</organism>
<keyword evidence="14" id="KW-1185">Reference proteome</keyword>
<dbReference type="Gene3D" id="3.40.640.10">
    <property type="entry name" value="Type I PLP-dependent aspartate aminotransferase-like (Major domain)"/>
    <property type="match status" value="1"/>
</dbReference>
<evidence type="ECO:0000256" key="6">
    <source>
        <dbReference type="ARBA" id="ARBA00022605"/>
    </source>
</evidence>